<dbReference type="EMBL" id="JPRM01000015">
    <property type="protein sequence ID" value="KFF16274.1"/>
    <property type="molecule type" value="Genomic_DNA"/>
</dbReference>
<dbReference type="eggNOG" id="COG0491">
    <property type="taxonomic scope" value="Bacteria"/>
</dbReference>
<evidence type="ECO:0000313" key="3">
    <source>
        <dbReference type="EMBL" id="OXA96705.1"/>
    </source>
</evidence>
<organism evidence="2 4">
    <name type="scientific">Flavobacterium hydatis</name>
    <name type="common">Cytophaga aquatilis</name>
    <dbReference type="NCBI Taxonomy" id="991"/>
    <lineage>
        <taxon>Bacteria</taxon>
        <taxon>Pseudomonadati</taxon>
        <taxon>Bacteroidota</taxon>
        <taxon>Flavobacteriia</taxon>
        <taxon>Flavobacteriales</taxon>
        <taxon>Flavobacteriaceae</taxon>
        <taxon>Flavobacterium</taxon>
    </lineage>
</organism>
<dbReference type="PANTHER" id="PTHR42951">
    <property type="entry name" value="METALLO-BETA-LACTAMASE DOMAIN-CONTAINING"/>
    <property type="match status" value="1"/>
</dbReference>
<gene>
    <name evidence="3" type="ORF">B0A62_05465</name>
    <name evidence="2" type="ORF">IW20_10945</name>
</gene>
<dbReference type="STRING" id="991.IW20_10945"/>
<dbReference type="OrthoDB" id="9802248at2"/>
<keyword evidence="5" id="KW-1185">Reference proteome</keyword>
<dbReference type="Proteomes" id="UP000198424">
    <property type="component" value="Unassembled WGS sequence"/>
</dbReference>
<comment type="caution">
    <text evidence="2">The sequence shown here is derived from an EMBL/GenBank/DDBJ whole genome shotgun (WGS) entry which is preliminary data.</text>
</comment>
<proteinExistence type="predicted"/>
<dbReference type="Proteomes" id="UP000028712">
    <property type="component" value="Unassembled WGS sequence"/>
</dbReference>
<reference evidence="3 5" key="2">
    <citation type="submission" date="2016-11" db="EMBL/GenBank/DDBJ databases">
        <title>Whole genomes of Flavobacteriaceae.</title>
        <authorList>
            <person name="Stine C."/>
            <person name="Li C."/>
            <person name="Tadesse D."/>
        </authorList>
    </citation>
    <scope>NUCLEOTIDE SEQUENCE [LARGE SCALE GENOMIC DNA]</scope>
    <source>
        <strain evidence="3 5">ATCC 29551</strain>
    </source>
</reference>
<protein>
    <submittedName>
        <fullName evidence="2">Beta-lactamase</fullName>
    </submittedName>
    <submittedName>
        <fullName evidence="3">MBL fold metallo-hydrolase</fullName>
    </submittedName>
</protein>
<evidence type="ECO:0000313" key="4">
    <source>
        <dbReference type="Proteomes" id="UP000028712"/>
    </source>
</evidence>
<dbReference type="AlphaFoldDB" id="A0A086AHW0"/>
<dbReference type="EMBL" id="MUGY01000004">
    <property type="protein sequence ID" value="OXA96705.1"/>
    <property type="molecule type" value="Genomic_DNA"/>
</dbReference>
<evidence type="ECO:0000313" key="2">
    <source>
        <dbReference type="EMBL" id="KFF16274.1"/>
    </source>
</evidence>
<dbReference type="SUPFAM" id="SSF56281">
    <property type="entry name" value="Metallo-hydrolase/oxidoreductase"/>
    <property type="match status" value="1"/>
</dbReference>
<dbReference type="InterPro" id="IPR050855">
    <property type="entry name" value="NDM-1-like"/>
</dbReference>
<dbReference type="RefSeq" id="WP_035621813.1">
    <property type="nucleotide sequence ID" value="NZ_JBEWQG010000001.1"/>
</dbReference>
<evidence type="ECO:0000313" key="5">
    <source>
        <dbReference type="Proteomes" id="UP000198424"/>
    </source>
</evidence>
<dbReference type="Pfam" id="PF00753">
    <property type="entry name" value="Lactamase_B"/>
    <property type="match status" value="1"/>
</dbReference>
<dbReference type="PANTHER" id="PTHR42951:SF17">
    <property type="entry name" value="METALLO-BETA-LACTAMASE DOMAIN-CONTAINING PROTEIN"/>
    <property type="match status" value="1"/>
</dbReference>
<name>A0A086AHW0_FLAHY</name>
<dbReference type="InterPro" id="IPR001279">
    <property type="entry name" value="Metallo-B-lactamas"/>
</dbReference>
<dbReference type="Gene3D" id="3.60.15.10">
    <property type="entry name" value="Ribonuclease Z/Hydroxyacylglutathione hydrolase-like"/>
    <property type="match status" value="1"/>
</dbReference>
<dbReference type="CDD" id="cd07721">
    <property type="entry name" value="yflN-like_MBL-fold"/>
    <property type="match status" value="1"/>
</dbReference>
<sequence length="224" mass="24671">MKNIAKDVYQISVLPRNSINCYLIEDVLIDAAIRSSASKILNTLKDKKVNTHVLTHAHADHQGSSKIICDTLKIPLWCSEPEKQAAESGNVTTEYPNPNNIISKFQAKLWAGKGCEVSKIIKEGDIVGGFTVIETPGHSTGHLSFFRENDGVLIVGDVMTNMNLLTTIPGLHEPPSLFTKNQQQNRESIKKLAALKPKILCFGHGPVLINNGELDRFVNKFSTI</sequence>
<accession>A0A086AHW0</accession>
<feature type="domain" description="Metallo-beta-lactamase" evidence="1">
    <location>
        <begin position="18"/>
        <end position="204"/>
    </location>
</feature>
<dbReference type="SMART" id="SM00849">
    <property type="entry name" value="Lactamase_B"/>
    <property type="match status" value="1"/>
</dbReference>
<evidence type="ECO:0000259" key="1">
    <source>
        <dbReference type="SMART" id="SM00849"/>
    </source>
</evidence>
<reference evidence="2 4" key="1">
    <citation type="submission" date="2014-07" db="EMBL/GenBank/DDBJ databases">
        <title>Genome of Flavobacterium hydatis DSM 2063.</title>
        <authorList>
            <person name="Pipes S.E."/>
            <person name="Stropko S.J."/>
            <person name="Newman J.D."/>
        </authorList>
    </citation>
    <scope>NUCLEOTIDE SEQUENCE [LARGE SCALE GENOMIC DNA]</scope>
    <source>
        <strain evidence="2 4">DSM 2063</strain>
    </source>
</reference>
<dbReference type="InterPro" id="IPR036866">
    <property type="entry name" value="RibonucZ/Hydroxyglut_hydro"/>
</dbReference>